<protein>
    <submittedName>
        <fullName evidence="1">Uncharacterized protein</fullName>
    </submittedName>
</protein>
<evidence type="ECO:0000313" key="1">
    <source>
        <dbReference type="EMBL" id="ASJ21489.1"/>
    </source>
</evidence>
<evidence type="ECO:0000313" key="2">
    <source>
        <dbReference type="Proteomes" id="UP000264880"/>
    </source>
</evidence>
<organism evidence="1 2">
    <name type="scientific">Brachyspira hampsonii</name>
    <dbReference type="NCBI Taxonomy" id="1287055"/>
    <lineage>
        <taxon>Bacteria</taxon>
        <taxon>Pseudomonadati</taxon>
        <taxon>Spirochaetota</taxon>
        <taxon>Spirochaetia</taxon>
        <taxon>Brachyspirales</taxon>
        <taxon>Brachyspiraceae</taxon>
        <taxon>Brachyspira</taxon>
    </lineage>
</organism>
<name>A0AAC9TVA2_9SPIR</name>
<dbReference type="AlphaFoldDB" id="A0AAC9TVA2"/>
<accession>A0AAC9TVA2</accession>
<keyword evidence="2" id="KW-1185">Reference proteome</keyword>
<gene>
    <name evidence="1" type="ORF">BHAMNSH16_07495</name>
</gene>
<dbReference type="Proteomes" id="UP000264880">
    <property type="component" value="Chromosome"/>
</dbReference>
<reference evidence="1 2" key="1">
    <citation type="submission" date="2017-02" db="EMBL/GenBank/DDBJ databases">
        <title>Complete genome sequence of Brachyspira hampsonii genomovar I strain NSH-16 (ATCC BAA-2463).</title>
        <authorList>
            <person name="Mirajkar N.S."/>
            <person name="Gebhart C.J."/>
        </authorList>
    </citation>
    <scope>NUCLEOTIDE SEQUENCE [LARGE SCALE GENOMIC DNA]</scope>
    <source>
        <strain evidence="1 2">NSH-16</strain>
    </source>
</reference>
<sequence>MEKLEFKCIDFFNRYIVEEIVYKDDGENIVPVKVLSRSTLGSKFKSDDIISINRPSFNENLKYVREKEEKIIDDDIFKWLDVRINGTLAVSLLDEWSTKDINEFAQVIKSFLLERRIM</sequence>
<dbReference type="KEGG" id="bhp:BHAMNSH16_07495"/>
<dbReference type="RefSeq" id="WP_008728197.1">
    <property type="nucleotide sequence ID" value="NZ_CP019914.1"/>
</dbReference>
<proteinExistence type="predicted"/>
<dbReference type="EMBL" id="CP019914">
    <property type="protein sequence ID" value="ASJ21489.1"/>
    <property type="molecule type" value="Genomic_DNA"/>
</dbReference>